<comment type="caution">
    <text evidence="2">The sequence shown here is derived from an EMBL/GenBank/DDBJ whole genome shotgun (WGS) entry which is preliminary data.</text>
</comment>
<dbReference type="Proteomes" id="UP001519460">
    <property type="component" value="Unassembled WGS sequence"/>
</dbReference>
<accession>A0ABD0J5D5</accession>
<feature type="compositionally biased region" description="Polar residues" evidence="1">
    <location>
        <begin position="66"/>
        <end position="80"/>
    </location>
</feature>
<name>A0ABD0J5D5_9CAEN</name>
<dbReference type="EMBL" id="JACVVK020000644">
    <property type="protein sequence ID" value="KAK7460775.1"/>
    <property type="molecule type" value="Genomic_DNA"/>
</dbReference>
<evidence type="ECO:0000313" key="3">
    <source>
        <dbReference type="Proteomes" id="UP001519460"/>
    </source>
</evidence>
<feature type="compositionally biased region" description="Basic and acidic residues" evidence="1">
    <location>
        <begin position="16"/>
        <end position="28"/>
    </location>
</feature>
<dbReference type="AlphaFoldDB" id="A0ABD0J5D5"/>
<evidence type="ECO:0000256" key="1">
    <source>
        <dbReference type="SAM" id="MobiDB-lite"/>
    </source>
</evidence>
<gene>
    <name evidence="2" type="ORF">BaRGS_00038796</name>
</gene>
<keyword evidence="3" id="KW-1185">Reference proteome</keyword>
<organism evidence="2 3">
    <name type="scientific">Batillaria attramentaria</name>
    <dbReference type="NCBI Taxonomy" id="370345"/>
    <lineage>
        <taxon>Eukaryota</taxon>
        <taxon>Metazoa</taxon>
        <taxon>Spiralia</taxon>
        <taxon>Lophotrochozoa</taxon>
        <taxon>Mollusca</taxon>
        <taxon>Gastropoda</taxon>
        <taxon>Caenogastropoda</taxon>
        <taxon>Sorbeoconcha</taxon>
        <taxon>Cerithioidea</taxon>
        <taxon>Batillariidae</taxon>
        <taxon>Batillaria</taxon>
    </lineage>
</organism>
<evidence type="ECO:0000313" key="2">
    <source>
        <dbReference type="EMBL" id="KAK7460775.1"/>
    </source>
</evidence>
<protein>
    <submittedName>
        <fullName evidence="2">Uncharacterized protein</fullName>
    </submittedName>
</protein>
<feature type="region of interest" description="Disordered" evidence="1">
    <location>
        <begin position="66"/>
        <end position="115"/>
    </location>
</feature>
<proteinExistence type="predicted"/>
<sequence>MGSPSVNAIRRTRPTRVAEEREVVDGKKNPKKQLTPVLNEKELGLEERQKGFCETVRHRQAYSNTWLRNSSRSAGPTTKPSPLASRLRDVTDKLSQKTREPTRHFRVNATRVGSV</sequence>
<feature type="region of interest" description="Disordered" evidence="1">
    <location>
        <begin position="1"/>
        <end position="30"/>
    </location>
</feature>
<reference evidence="2 3" key="1">
    <citation type="journal article" date="2023" name="Sci. Data">
        <title>Genome assembly of the Korean intertidal mud-creeper Batillaria attramentaria.</title>
        <authorList>
            <person name="Patra A.K."/>
            <person name="Ho P.T."/>
            <person name="Jun S."/>
            <person name="Lee S.J."/>
            <person name="Kim Y."/>
            <person name="Won Y.J."/>
        </authorList>
    </citation>
    <scope>NUCLEOTIDE SEQUENCE [LARGE SCALE GENOMIC DNA]</scope>
    <source>
        <strain evidence="2">Wonlab-2016</strain>
    </source>
</reference>
<feature type="compositionally biased region" description="Basic and acidic residues" evidence="1">
    <location>
        <begin position="86"/>
        <end position="103"/>
    </location>
</feature>